<feature type="region of interest" description="Disordered" evidence="2">
    <location>
        <begin position="1"/>
        <end position="28"/>
    </location>
</feature>
<dbReference type="PANTHER" id="PTHR47103:SF5">
    <property type="entry name" value="DNA-BINDING PROTEIN HEXBP-LIKE"/>
    <property type="match status" value="1"/>
</dbReference>
<organism evidence="4 5">
    <name type="scientific">Musa balbisiana</name>
    <name type="common">Banana</name>
    <dbReference type="NCBI Taxonomy" id="52838"/>
    <lineage>
        <taxon>Eukaryota</taxon>
        <taxon>Viridiplantae</taxon>
        <taxon>Streptophyta</taxon>
        <taxon>Embryophyta</taxon>
        <taxon>Tracheophyta</taxon>
        <taxon>Spermatophyta</taxon>
        <taxon>Magnoliopsida</taxon>
        <taxon>Liliopsida</taxon>
        <taxon>Zingiberales</taxon>
        <taxon>Musaceae</taxon>
        <taxon>Musa</taxon>
    </lineage>
</organism>
<keyword evidence="1" id="KW-0862">Zinc</keyword>
<comment type="caution">
    <text evidence="4">The sequence shown here is derived from an EMBL/GenBank/DDBJ whole genome shotgun (WGS) entry which is preliminary data.</text>
</comment>
<dbReference type="SMART" id="SM00343">
    <property type="entry name" value="ZnF_C2HC"/>
    <property type="match status" value="1"/>
</dbReference>
<dbReference type="InterPro" id="IPR036875">
    <property type="entry name" value="Znf_CCHC_sf"/>
</dbReference>
<dbReference type="PROSITE" id="PS50158">
    <property type="entry name" value="ZF_CCHC"/>
    <property type="match status" value="1"/>
</dbReference>
<keyword evidence="1" id="KW-0479">Metal-binding</keyword>
<reference evidence="4 5" key="1">
    <citation type="journal article" date="2019" name="Nat. Plants">
        <title>Genome sequencing of Musa balbisiana reveals subgenome evolution and function divergence in polyploid bananas.</title>
        <authorList>
            <person name="Yao X."/>
        </authorList>
    </citation>
    <scope>NUCLEOTIDE SEQUENCE [LARGE SCALE GENOMIC DNA]</scope>
    <source>
        <strain evidence="5">cv. DH-PKW</strain>
        <tissue evidence="4">Leaves</tissue>
    </source>
</reference>
<dbReference type="GO" id="GO:0003676">
    <property type="term" value="F:nucleic acid binding"/>
    <property type="evidence" value="ECO:0007669"/>
    <property type="project" value="InterPro"/>
</dbReference>
<feature type="domain" description="CCHC-type" evidence="3">
    <location>
        <begin position="39"/>
        <end position="54"/>
    </location>
</feature>
<keyword evidence="5" id="KW-1185">Reference proteome</keyword>
<dbReference type="Proteomes" id="UP000317650">
    <property type="component" value="Chromosome 2"/>
</dbReference>
<dbReference type="PANTHER" id="PTHR47103">
    <property type="entry name" value="DNA-BINDING PROTEIN"/>
    <property type="match status" value="1"/>
</dbReference>
<dbReference type="GO" id="GO:0008270">
    <property type="term" value="F:zinc ion binding"/>
    <property type="evidence" value="ECO:0007669"/>
    <property type="project" value="UniProtKB-KW"/>
</dbReference>
<evidence type="ECO:0000259" key="3">
    <source>
        <dbReference type="PROSITE" id="PS50158"/>
    </source>
</evidence>
<evidence type="ECO:0000313" key="4">
    <source>
        <dbReference type="EMBL" id="THU45340.1"/>
    </source>
</evidence>
<dbReference type="STRING" id="52838.A0A4S8IBD0"/>
<gene>
    <name evidence="4" type="ORF">C4D60_Mb02t16870</name>
</gene>
<name>A0A4S8IBD0_MUSBA</name>
<dbReference type="SUPFAM" id="SSF57756">
    <property type="entry name" value="Retrovirus zinc finger-like domains"/>
    <property type="match status" value="1"/>
</dbReference>
<dbReference type="Pfam" id="PF00098">
    <property type="entry name" value="zf-CCHC"/>
    <property type="match status" value="1"/>
</dbReference>
<dbReference type="EMBL" id="PYDT01000011">
    <property type="protein sequence ID" value="THU45340.1"/>
    <property type="molecule type" value="Genomic_DNA"/>
</dbReference>
<dbReference type="InterPro" id="IPR001878">
    <property type="entry name" value="Znf_CCHC"/>
</dbReference>
<dbReference type="AlphaFoldDB" id="A0A4S8IBD0"/>
<evidence type="ECO:0000256" key="2">
    <source>
        <dbReference type="SAM" id="MobiDB-lite"/>
    </source>
</evidence>
<dbReference type="Gene3D" id="4.10.60.10">
    <property type="entry name" value="Zinc finger, CCHC-type"/>
    <property type="match status" value="1"/>
</dbReference>
<keyword evidence="1" id="KW-0863">Zinc-finger</keyword>
<sequence>MSQERSRSPPGERRFRRERPSYRDAPYRRERRSYRDYLCNNCKRPGHFARDCPNVAVCNNCSLPGQVTLDGTVLESLSAATVGGVAMSLSSAHREGYLIVDFGGFDSSACLKLEKYCIANDLPAT</sequence>
<proteinExistence type="predicted"/>
<accession>A0A4S8IBD0</accession>
<evidence type="ECO:0000256" key="1">
    <source>
        <dbReference type="PROSITE-ProRule" id="PRU00047"/>
    </source>
</evidence>
<evidence type="ECO:0000313" key="5">
    <source>
        <dbReference type="Proteomes" id="UP000317650"/>
    </source>
</evidence>
<protein>
    <recommendedName>
        <fullName evidence="3">CCHC-type domain-containing protein</fullName>
    </recommendedName>
</protein>